<keyword evidence="3" id="KW-1185">Reference proteome</keyword>
<name>A0ABM6WAL9_9BACT</name>
<dbReference type="Pfam" id="PF14542">
    <property type="entry name" value="Acetyltransf_CG"/>
    <property type="match status" value="1"/>
</dbReference>
<dbReference type="EMBL" id="CP029600">
    <property type="protein sequence ID" value="AWO00984.1"/>
    <property type="molecule type" value="Genomic_DNA"/>
</dbReference>
<proteinExistence type="predicted"/>
<dbReference type="PROSITE" id="PS51729">
    <property type="entry name" value="GNAT_YJDJ"/>
    <property type="match status" value="1"/>
</dbReference>
<dbReference type="PANTHER" id="PTHR31435">
    <property type="entry name" value="PROTEIN NATD1"/>
    <property type="match status" value="1"/>
</dbReference>
<dbReference type="InterPro" id="IPR016181">
    <property type="entry name" value="Acyl_CoA_acyltransferase"/>
</dbReference>
<dbReference type="SUPFAM" id="SSF55729">
    <property type="entry name" value="Acyl-CoA N-acyltransferases (Nat)"/>
    <property type="match status" value="1"/>
</dbReference>
<dbReference type="Gene3D" id="3.40.630.30">
    <property type="match status" value="1"/>
</dbReference>
<dbReference type="CDD" id="cd04301">
    <property type="entry name" value="NAT_SF"/>
    <property type="match status" value="1"/>
</dbReference>
<reference evidence="2 3" key="1">
    <citation type="submission" date="2018-05" db="EMBL/GenBank/DDBJ databases">
        <title>Chitinophaga sp. nov., isolated from rhizosphere soil of Alhagi.</title>
        <authorList>
            <person name="Liu Y."/>
        </authorList>
    </citation>
    <scope>NUCLEOTIDE SEQUENCE [LARGE SCALE GENOMIC DNA]</scope>
    <source>
        <strain evidence="2 3">T22</strain>
    </source>
</reference>
<accession>A0ABM6WAL9</accession>
<evidence type="ECO:0000313" key="3">
    <source>
        <dbReference type="Proteomes" id="UP000246099"/>
    </source>
</evidence>
<organism evidence="2 3">
    <name type="scientific">Chitinophaga alhagiae</name>
    <dbReference type="NCBI Taxonomy" id="2203219"/>
    <lineage>
        <taxon>Bacteria</taxon>
        <taxon>Pseudomonadati</taxon>
        <taxon>Bacteroidota</taxon>
        <taxon>Chitinophagia</taxon>
        <taxon>Chitinophagales</taxon>
        <taxon>Chitinophagaceae</taxon>
        <taxon>Chitinophaga</taxon>
    </lineage>
</organism>
<dbReference type="Proteomes" id="UP000246099">
    <property type="component" value="Chromosome"/>
</dbReference>
<protein>
    <submittedName>
        <fullName evidence="2">GNAT family N-acetyltransferase</fullName>
    </submittedName>
</protein>
<dbReference type="InterPro" id="IPR031165">
    <property type="entry name" value="GNAT_YJDJ"/>
</dbReference>
<dbReference type="PANTHER" id="PTHR31435:SF10">
    <property type="entry name" value="BSR4717 PROTEIN"/>
    <property type="match status" value="1"/>
</dbReference>
<feature type="domain" description="N-acetyltransferase" evidence="1">
    <location>
        <begin position="6"/>
        <end position="93"/>
    </location>
</feature>
<evidence type="ECO:0000313" key="2">
    <source>
        <dbReference type="EMBL" id="AWO00984.1"/>
    </source>
</evidence>
<sequence>MNIQQTDNGKKGSFKAVSNNVQAGEMTYTWAGTDKFIIDHTDVDEAFAGQGVGKQLVMAAVAFAREKGIKIMPLCPFASSVFDKDASLEDVRF</sequence>
<dbReference type="InterPro" id="IPR045057">
    <property type="entry name" value="Gcn5-rel_NAT"/>
</dbReference>
<evidence type="ECO:0000259" key="1">
    <source>
        <dbReference type="PROSITE" id="PS51729"/>
    </source>
</evidence>
<gene>
    <name evidence="2" type="ORF">DLD77_04340</name>
</gene>
<dbReference type="RefSeq" id="WP_119077027.1">
    <property type="nucleotide sequence ID" value="NZ_CP029600.1"/>
</dbReference>